<protein>
    <recommendedName>
        <fullName evidence="4">Thioredoxin domain-containing protein</fullName>
    </recommendedName>
</protein>
<evidence type="ECO:0000313" key="2">
    <source>
        <dbReference type="EMBL" id="OEU09483.1"/>
    </source>
</evidence>
<organism evidence="2 3">
    <name type="scientific">Fragilariopsis cylindrus CCMP1102</name>
    <dbReference type="NCBI Taxonomy" id="635003"/>
    <lineage>
        <taxon>Eukaryota</taxon>
        <taxon>Sar</taxon>
        <taxon>Stramenopiles</taxon>
        <taxon>Ochrophyta</taxon>
        <taxon>Bacillariophyta</taxon>
        <taxon>Bacillariophyceae</taxon>
        <taxon>Bacillariophycidae</taxon>
        <taxon>Bacillariales</taxon>
        <taxon>Bacillariaceae</taxon>
        <taxon>Fragilariopsis</taxon>
    </lineage>
</organism>
<dbReference type="Proteomes" id="UP000095751">
    <property type="component" value="Unassembled WGS sequence"/>
</dbReference>
<gene>
    <name evidence="2" type="ORF">FRACYDRAFT_264164</name>
</gene>
<dbReference type="OrthoDB" id="40334at2759"/>
<evidence type="ECO:0000256" key="1">
    <source>
        <dbReference type="SAM" id="SignalP"/>
    </source>
</evidence>
<dbReference type="InParanoid" id="A0A1E7EVC2"/>
<reference evidence="2 3" key="1">
    <citation type="submission" date="2016-09" db="EMBL/GenBank/DDBJ databases">
        <title>Extensive genetic diversity and differential bi-allelic expression allows diatom success in the polar Southern Ocean.</title>
        <authorList>
            <consortium name="DOE Joint Genome Institute"/>
            <person name="Mock T."/>
            <person name="Otillar R.P."/>
            <person name="Strauss J."/>
            <person name="Dupont C."/>
            <person name="Frickenhaus S."/>
            <person name="Maumus F."/>
            <person name="Mcmullan M."/>
            <person name="Sanges R."/>
            <person name="Schmutz J."/>
            <person name="Toseland A."/>
            <person name="Valas R."/>
            <person name="Veluchamy A."/>
            <person name="Ward B.J."/>
            <person name="Allen A."/>
            <person name="Barry K."/>
            <person name="Falciatore A."/>
            <person name="Ferrante M."/>
            <person name="Fortunato A.E."/>
            <person name="Gloeckner G."/>
            <person name="Gruber A."/>
            <person name="Hipkin R."/>
            <person name="Janech M."/>
            <person name="Kroth P."/>
            <person name="Leese F."/>
            <person name="Lindquist E."/>
            <person name="Lyon B.R."/>
            <person name="Martin J."/>
            <person name="Mayer C."/>
            <person name="Parker M."/>
            <person name="Quesneville H."/>
            <person name="Raymond J."/>
            <person name="Uhlig C."/>
            <person name="Valentin K.U."/>
            <person name="Worden A.Z."/>
            <person name="Armbrust E.V."/>
            <person name="Bowler C."/>
            <person name="Green B."/>
            <person name="Moulton V."/>
            <person name="Van Oosterhout C."/>
            <person name="Grigoriev I."/>
        </authorList>
    </citation>
    <scope>NUCLEOTIDE SEQUENCE [LARGE SCALE GENOMIC DNA]</scope>
    <source>
        <strain evidence="2 3">CCMP1102</strain>
    </source>
</reference>
<dbReference type="Pfam" id="PF13911">
    <property type="entry name" value="AhpC-TSA_2"/>
    <property type="match status" value="1"/>
</dbReference>
<proteinExistence type="predicted"/>
<accession>A0A1E7EVC2</accession>
<feature type="chain" id="PRO_5009192384" description="Thioredoxin domain-containing protein" evidence="1">
    <location>
        <begin position="25"/>
        <end position="238"/>
    </location>
</feature>
<dbReference type="AlphaFoldDB" id="A0A1E7EVC2"/>
<name>A0A1E7EVC2_9STRA</name>
<evidence type="ECO:0000313" key="3">
    <source>
        <dbReference type="Proteomes" id="UP000095751"/>
    </source>
</evidence>
<keyword evidence="1" id="KW-0732">Signal</keyword>
<dbReference type="KEGG" id="fcy:FRACYDRAFT_264164"/>
<dbReference type="InterPro" id="IPR032801">
    <property type="entry name" value="PXL2A/B/C"/>
</dbReference>
<keyword evidence="3" id="KW-1185">Reference proteome</keyword>
<dbReference type="EMBL" id="KV784375">
    <property type="protein sequence ID" value="OEU09483.1"/>
    <property type="molecule type" value="Genomic_DNA"/>
</dbReference>
<evidence type="ECO:0008006" key="4">
    <source>
        <dbReference type="Google" id="ProtNLM"/>
    </source>
</evidence>
<sequence length="238" mass="26772">MRFSIALLLLLATSVREEIQHVDGFSISSSTSIDFRRRNRSVHQLRSSSDVDNEVVAIDDDADDCGCGDTTGDRTTTIFSEFILQWSKRKGELDNNKLGSTQLIFVSIGTPETGLKLVDHLNIPNLIDYLYVDPTTTLYNSLQLNKGIKETFFSLSTSFAFLKRFTKPDGMKELNEILPKWNKASYMVPKPDQAFNQGATFVFDGEKTIFAHYDESTGAHSDIQQVIDLTKDRLNLDA</sequence>
<feature type="signal peptide" evidence="1">
    <location>
        <begin position="1"/>
        <end position="24"/>
    </location>
</feature>